<feature type="domain" description="Photosynthesis system II assembly factor Ycf48/Hcf136-like" evidence="4">
    <location>
        <begin position="124"/>
        <end position="272"/>
    </location>
</feature>
<keyword evidence="3" id="KW-0732">Signal</keyword>
<proteinExistence type="predicted"/>
<evidence type="ECO:0000256" key="1">
    <source>
        <dbReference type="ARBA" id="ARBA00022531"/>
    </source>
</evidence>
<dbReference type="InterPro" id="IPR002860">
    <property type="entry name" value="BNR_rpt"/>
</dbReference>
<dbReference type="Gene3D" id="2.130.10.10">
    <property type="entry name" value="YVTN repeat-like/Quinoprotein amine dehydrogenase"/>
    <property type="match status" value="2"/>
</dbReference>
<evidence type="ECO:0000313" key="5">
    <source>
        <dbReference type="EMBL" id="QJR09717.1"/>
    </source>
</evidence>
<dbReference type="KEGG" id="uru:DSM104443_00767"/>
<dbReference type="RefSeq" id="WP_171089660.1">
    <property type="nucleotide sequence ID" value="NZ_CP053069.1"/>
</dbReference>
<reference evidence="5 6" key="1">
    <citation type="submission" date="2020-04" db="EMBL/GenBank/DDBJ databases">
        <title>Usitatibacter rugosus gen. nov., sp. nov. and Usitatibacter palustris sp. nov., novel members of Usitatibacteraceae fam. nov. within the order Nitrosomonadales isolated from soil.</title>
        <authorList>
            <person name="Huber K.J."/>
            <person name="Neumann-Schaal M."/>
            <person name="Geppert A."/>
            <person name="Luckner M."/>
            <person name="Wanner G."/>
            <person name="Overmann J."/>
        </authorList>
    </citation>
    <scope>NUCLEOTIDE SEQUENCE [LARGE SCALE GENOMIC DNA]</scope>
    <source>
        <strain evidence="5 6">0125_3</strain>
    </source>
</reference>
<evidence type="ECO:0000259" key="4">
    <source>
        <dbReference type="Pfam" id="PF14870"/>
    </source>
</evidence>
<keyword evidence="1" id="KW-0602">Photosynthesis</keyword>
<sequence length="320" mass="33371">MKNPARTLLALLLLAGPAWGQAPAPQAPESGELRKITMERLLLADATRVGNRVVAVGDRGYVVYSDDNGTTWKRAKAPAAPLLTSVDFFDAKHGWAVGHDSVILATADGGENWTQQFSAPSEQRPLLDVLFLSAANGFAIGAYGAFYETTDGGKSWNGRKVIADDKHLNSLLKLSDGKLMILGEAGTVLVSADAGKTWTVLPSPYKGSFFGGVTTDDGAVVAFGLRGRIYRSADAGKTWKQIDNASVATLMGGSRLPAGALVIAGAAGTVLVSRDQGNSFVPLPTGSNRAFSKALLGAPNSLLLVGEVGARDVALPSPPR</sequence>
<dbReference type="EMBL" id="CP053069">
    <property type="protein sequence ID" value="QJR09717.1"/>
    <property type="molecule type" value="Genomic_DNA"/>
</dbReference>
<dbReference type="CDD" id="cd15482">
    <property type="entry name" value="Sialidase_non-viral"/>
    <property type="match status" value="1"/>
</dbReference>
<dbReference type="Pfam" id="PF14870">
    <property type="entry name" value="PSII_BNR"/>
    <property type="match status" value="1"/>
</dbReference>
<evidence type="ECO:0000256" key="3">
    <source>
        <dbReference type="SAM" id="SignalP"/>
    </source>
</evidence>
<dbReference type="GO" id="GO:0009523">
    <property type="term" value="C:photosystem II"/>
    <property type="evidence" value="ECO:0007669"/>
    <property type="project" value="UniProtKB-KW"/>
</dbReference>
<keyword evidence="2" id="KW-0604">Photosystem II</keyword>
<keyword evidence="6" id="KW-1185">Reference proteome</keyword>
<dbReference type="GO" id="GO:0015979">
    <property type="term" value="P:photosynthesis"/>
    <property type="evidence" value="ECO:0007669"/>
    <property type="project" value="UniProtKB-KW"/>
</dbReference>
<dbReference type="InterPro" id="IPR028203">
    <property type="entry name" value="PSII_CF48-like_dom"/>
</dbReference>
<gene>
    <name evidence="5" type="primary">hcf136</name>
    <name evidence="5" type="ORF">DSM104443_00767</name>
</gene>
<dbReference type="AlphaFoldDB" id="A0A6M4GVP1"/>
<dbReference type="PANTHER" id="PTHR47199">
    <property type="entry name" value="PHOTOSYSTEM II STABILITY/ASSEMBLY FACTOR HCF136, CHLOROPLASTIC"/>
    <property type="match status" value="1"/>
</dbReference>
<dbReference type="InterPro" id="IPR015943">
    <property type="entry name" value="WD40/YVTN_repeat-like_dom_sf"/>
</dbReference>
<protein>
    <submittedName>
        <fullName evidence="5">Ycf48-like protein</fullName>
    </submittedName>
</protein>
<evidence type="ECO:0000256" key="2">
    <source>
        <dbReference type="ARBA" id="ARBA00023276"/>
    </source>
</evidence>
<organism evidence="5 6">
    <name type="scientific">Usitatibacter rugosus</name>
    <dbReference type="NCBI Taxonomy" id="2732067"/>
    <lineage>
        <taxon>Bacteria</taxon>
        <taxon>Pseudomonadati</taxon>
        <taxon>Pseudomonadota</taxon>
        <taxon>Betaproteobacteria</taxon>
        <taxon>Nitrosomonadales</taxon>
        <taxon>Usitatibacteraceae</taxon>
        <taxon>Usitatibacter</taxon>
    </lineage>
</organism>
<dbReference type="SUPFAM" id="SSF110296">
    <property type="entry name" value="Oligoxyloglucan reducing end-specific cellobiohydrolase"/>
    <property type="match status" value="1"/>
</dbReference>
<dbReference type="Proteomes" id="UP000501534">
    <property type="component" value="Chromosome"/>
</dbReference>
<feature type="signal peptide" evidence="3">
    <location>
        <begin position="1"/>
        <end position="20"/>
    </location>
</feature>
<dbReference type="Pfam" id="PF02012">
    <property type="entry name" value="BNR"/>
    <property type="match status" value="1"/>
</dbReference>
<accession>A0A6M4GVP1</accession>
<feature type="chain" id="PRO_5026976926" evidence="3">
    <location>
        <begin position="21"/>
        <end position="320"/>
    </location>
</feature>
<evidence type="ECO:0000313" key="6">
    <source>
        <dbReference type="Proteomes" id="UP000501534"/>
    </source>
</evidence>
<dbReference type="PANTHER" id="PTHR47199:SF2">
    <property type="entry name" value="PHOTOSYSTEM II STABILITY_ASSEMBLY FACTOR HCF136, CHLOROPLASTIC"/>
    <property type="match status" value="1"/>
</dbReference>
<name>A0A6M4GVP1_9PROT</name>